<dbReference type="InParanoid" id="D8LSR4"/>
<sequence length="49" mass="5454">MADPRTEEDKAPWDSLANNAPRKFLLGETKQPLTYYNATIKAIPSMSGD</sequence>
<organism evidence="1 2">
    <name type="scientific">Ectocarpus siliculosus</name>
    <name type="common">Brown alga</name>
    <name type="synonym">Conferva siliculosa</name>
    <dbReference type="NCBI Taxonomy" id="2880"/>
    <lineage>
        <taxon>Eukaryota</taxon>
        <taxon>Sar</taxon>
        <taxon>Stramenopiles</taxon>
        <taxon>Ochrophyta</taxon>
        <taxon>PX clade</taxon>
        <taxon>Phaeophyceae</taxon>
        <taxon>Ectocarpales</taxon>
        <taxon>Ectocarpaceae</taxon>
        <taxon>Ectocarpus</taxon>
    </lineage>
</organism>
<evidence type="ECO:0000313" key="1">
    <source>
        <dbReference type="EMBL" id="CBN75264.1"/>
    </source>
</evidence>
<accession>D8LSR4</accession>
<dbReference type="EMBL" id="FN648992">
    <property type="protein sequence ID" value="CBN75264.1"/>
    <property type="molecule type" value="Genomic_DNA"/>
</dbReference>
<keyword evidence="2" id="KW-1185">Reference proteome</keyword>
<reference evidence="1 2" key="1">
    <citation type="journal article" date="2010" name="Nature">
        <title>The Ectocarpus genome and the independent evolution of multicellularity in brown algae.</title>
        <authorList>
            <person name="Cock J.M."/>
            <person name="Sterck L."/>
            <person name="Rouze P."/>
            <person name="Scornet D."/>
            <person name="Allen A.E."/>
            <person name="Amoutzias G."/>
            <person name="Anthouard V."/>
            <person name="Artiguenave F."/>
            <person name="Aury J.M."/>
            <person name="Badger J.H."/>
            <person name="Beszteri B."/>
            <person name="Billiau K."/>
            <person name="Bonnet E."/>
            <person name="Bothwell J.H."/>
            <person name="Bowler C."/>
            <person name="Boyen C."/>
            <person name="Brownlee C."/>
            <person name="Carrano C.J."/>
            <person name="Charrier B."/>
            <person name="Cho G.Y."/>
            <person name="Coelho S.M."/>
            <person name="Collen J."/>
            <person name="Corre E."/>
            <person name="Da Silva C."/>
            <person name="Delage L."/>
            <person name="Delaroque N."/>
            <person name="Dittami S.M."/>
            <person name="Doulbeau S."/>
            <person name="Elias M."/>
            <person name="Farnham G."/>
            <person name="Gachon C.M."/>
            <person name="Gschloessl B."/>
            <person name="Heesch S."/>
            <person name="Jabbari K."/>
            <person name="Jubin C."/>
            <person name="Kawai H."/>
            <person name="Kimura K."/>
            <person name="Kloareg B."/>
            <person name="Kupper F.C."/>
            <person name="Lang D."/>
            <person name="Le Bail A."/>
            <person name="Leblanc C."/>
            <person name="Lerouge P."/>
            <person name="Lohr M."/>
            <person name="Lopez P.J."/>
            <person name="Martens C."/>
            <person name="Maumus F."/>
            <person name="Michel G."/>
            <person name="Miranda-Saavedra D."/>
            <person name="Morales J."/>
            <person name="Moreau H."/>
            <person name="Motomura T."/>
            <person name="Nagasato C."/>
            <person name="Napoli C.A."/>
            <person name="Nelson D.R."/>
            <person name="Nyvall-Collen P."/>
            <person name="Peters A.F."/>
            <person name="Pommier C."/>
            <person name="Potin P."/>
            <person name="Poulain J."/>
            <person name="Quesneville H."/>
            <person name="Read B."/>
            <person name="Rensing S.A."/>
            <person name="Ritter A."/>
            <person name="Rousvoal S."/>
            <person name="Samanta M."/>
            <person name="Samson G."/>
            <person name="Schroeder D.C."/>
            <person name="Segurens B."/>
            <person name="Strittmatter M."/>
            <person name="Tonon T."/>
            <person name="Tregear J.W."/>
            <person name="Valentin K."/>
            <person name="von Dassow P."/>
            <person name="Yamagishi T."/>
            <person name="Van de Peer Y."/>
            <person name="Wincker P."/>
        </authorList>
    </citation>
    <scope>NUCLEOTIDE SEQUENCE [LARGE SCALE GENOMIC DNA]</scope>
    <source>
        <strain evidence="2">Ec32 / CCAP1310/4</strain>
    </source>
</reference>
<protein>
    <submittedName>
        <fullName evidence="1">Uncharacterized protein</fullName>
    </submittedName>
</protein>
<dbReference type="EMBL" id="FN649735">
    <property type="protein sequence ID" value="CBN75264.1"/>
    <property type="molecule type" value="Genomic_DNA"/>
</dbReference>
<evidence type="ECO:0000313" key="2">
    <source>
        <dbReference type="Proteomes" id="UP000002630"/>
    </source>
</evidence>
<proteinExistence type="predicted"/>
<name>D8LSR4_ECTSI</name>
<gene>
    <name evidence="1" type="ORF">Esi_0076_0066</name>
</gene>
<dbReference type="Proteomes" id="UP000002630">
    <property type="component" value="Linkage Group LG10"/>
</dbReference>
<dbReference type="AlphaFoldDB" id="D8LSR4"/>